<evidence type="ECO:0000313" key="2">
    <source>
        <dbReference type="Proteomes" id="UP000006241"/>
    </source>
</evidence>
<protein>
    <submittedName>
        <fullName evidence="1">Uncharacterized protein</fullName>
    </submittedName>
</protein>
<name>C2FVF3_SPHSI</name>
<dbReference type="Proteomes" id="UP000006241">
    <property type="component" value="Unassembled WGS sequence"/>
</dbReference>
<comment type="caution">
    <text evidence="1">The sequence shown here is derived from an EMBL/GenBank/DDBJ whole genome shotgun (WGS) entry which is preliminary data.</text>
</comment>
<sequence>MLNGNIPMNPMPMPDTFNTEEGYFRKEEFVRDQHSRIVGCKVSATGAKEVLFEKTTSE</sequence>
<organism evidence="1 2">
    <name type="scientific">Sphingobacterium spiritivorum ATCC 33300</name>
    <dbReference type="NCBI Taxonomy" id="525372"/>
    <lineage>
        <taxon>Bacteria</taxon>
        <taxon>Pseudomonadati</taxon>
        <taxon>Bacteroidota</taxon>
        <taxon>Sphingobacteriia</taxon>
        <taxon>Sphingobacteriales</taxon>
        <taxon>Sphingobacteriaceae</taxon>
        <taxon>Sphingobacterium</taxon>
    </lineage>
</organism>
<accession>C2FVF3</accession>
<reference evidence="1 2" key="1">
    <citation type="submission" date="2009-01" db="EMBL/GenBank/DDBJ databases">
        <authorList>
            <person name="Qin X."/>
            <person name="Bachman B."/>
            <person name="Battles P."/>
            <person name="Bell A."/>
            <person name="Bess C."/>
            <person name="Bickham C."/>
            <person name="Chaboub L."/>
            <person name="Chen D."/>
            <person name="Coyle M."/>
            <person name="Deiros D.R."/>
            <person name="Dinh H."/>
            <person name="Forbes L."/>
            <person name="Fowler G."/>
            <person name="Francisco L."/>
            <person name="Fu Q."/>
            <person name="Gubbala S."/>
            <person name="Hale W."/>
            <person name="Han Y."/>
            <person name="Hemphill L."/>
            <person name="Highlander S.K."/>
            <person name="Hirani K."/>
            <person name="Hogues M."/>
            <person name="Jackson L."/>
            <person name="Jakkamsetti A."/>
            <person name="Javaid M."/>
            <person name="Jiang H."/>
            <person name="Korchina V."/>
            <person name="Kovar C."/>
            <person name="Lara F."/>
            <person name="Lee S."/>
            <person name="Mata R."/>
            <person name="Mathew T."/>
            <person name="Moen C."/>
            <person name="Morales K."/>
            <person name="Munidasa M."/>
            <person name="Nazareth L."/>
            <person name="Ngo R."/>
            <person name="Nguyen L."/>
            <person name="Okwuonu G."/>
            <person name="Ongeri F."/>
            <person name="Patil S."/>
            <person name="Petrosino J."/>
            <person name="Pham C."/>
            <person name="Pham P."/>
            <person name="Pu L.-L."/>
            <person name="Puazo M."/>
            <person name="Raj R."/>
            <person name="Reid J."/>
            <person name="Rouhana J."/>
            <person name="Saada N."/>
            <person name="Shang Y."/>
            <person name="Simmons D."/>
            <person name="Thornton R."/>
            <person name="Warren J."/>
            <person name="Weissenberger G."/>
            <person name="Zhang J."/>
            <person name="Zhang L."/>
            <person name="Zhou C."/>
            <person name="Zhu D."/>
            <person name="Muzny D."/>
            <person name="Worley K."/>
            <person name="Gibbs R."/>
        </authorList>
    </citation>
    <scope>NUCLEOTIDE SEQUENCE [LARGE SCALE GENOMIC DNA]</scope>
    <source>
        <strain evidence="1 2">ATCC 33300</strain>
    </source>
</reference>
<dbReference type="RefSeq" id="WP_003007052.1">
    <property type="nucleotide sequence ID" value="NZ_GG668631.1"/>
</dbReference>
<gene>
    <name evidence="1" type="ORF">HMPREF0765_1309</name>
</gene>
<evidence type="ECO:0000313" key="1">
    <source>
        <dbReference type="EMBL" id="EEI93011.1"/>
    </source>
</evidence>
<dbReference type="EMBL" id="ACHB01000033">
    <property type="protein sequence ID" value="EEI93011.1"/>
    <property type="molecule type" value="Genomic_DNA"/>
</dbReference>
<proteinExistence type="predicted"/>
<dbReference type="HOGENOM" id="CLU_2976958_0_0_10"/>
<dbReference type="AlphaFoldDB" id="C2FVF3"/>